<dbReference type="EMBL" id="BAAALF010000002">
    <property type="protein sequence ID" value="GAA1216488.1"/>
    <property type="molecule type" value="Genomic_DNA"/>
</dbReference>
<gene>
    <name evidence="3" type="ORF">GCM10009665_02960</name>
</gene>
<dbReference type="CDD" id="cd00093">
    <property type="entry name" value="HTH_XRE"/>
    <property type="match status" value="1"/>
</dbReference>
<accession>A0ABP4G944</accession>
<keyword evidence="4" id="KW-1185">Reference proteome</keyword>
<dbReference type="Gene3D" id="3.30.450.180">
    <property type="match status" value="1"/>
</dbReference>
<dbReference type="Proteomes" id="UP001500037">
    <property type="component" value="Unassembled WGS sequence"/>
</dbReference>
<organism evidence="3 4">
    <name type="scientific">Kitasatospora nipponensis</name>
    <dbReference type="NCBI Taxonomy" id="258049"/>
    <lineage>
        <taxon>Bacteria</taxon>
        <taxon>Bacillati</taxon>
        <taxon>Actinomycetota</taxon>
        <taxon>Actinomycetes</taxon>
        <taxon>Kitasatosporales</taxon>
        <taxon>Streptomycetaceae</taxon>
        <taxon>Kitasatospora</taxon>
    </lineage>
</organism>
<evidence type="ECO:0000256" key="1">
    <source>
        <dbReference type="SAM" id="MobiDB-lite"/>
    </source>
</evidence>
<evidence type="ECO:0000259" key="2">
    <source>
        <dbReference type="Pfam" id="PF17765"/>
    </source>
</evidence>
<dbReference type="Pfam" id="PF13560">
    <property type="entry name" value="HTH_31"/>
    <property type="match status" value="1"/>
</dbReference>
<dbReference type="InterPro" id="IPR001387">
    <property type="entry name" value="Cro/C1-type_HTH"/>
</dbReference>
<name>A0ABP4G944_9ACTN</name>
<dbReference type="Pfam" id="PF17765">
    <property type="entry name" value="MLTR_LBD"/>
    <property type="match status" value="1"/>
</dbReference>
<dbReference type="Gene3D" id="1.10.260.40">
    <property type="entry name" value="lambda repressor-like DNA-binding domains"/>
    <property type="match status" value="1"/>
</dbReference>
<feature type="compositionally biased region" description="Pro residues" evidence="1">
    <location>
        <begin position="7"/>
        <end position="19"/>
    </location>
</feature>
<feature type="region of interest" description="Disordered" evidence="1">
    <location>
        <begin position="1"/>
        <end position="43"/>
    </location>
</feature>
<evidence type="ECO:0000313" key="3">
    <source>
        <dbReference type="EMBL" id="GAA1216488.1"/>
    </source>
</evidence>
<comment type="caution">
    <text evidence="3">The sequence shown here is derived from an EMBL/GenBank/DDBJ whole genome shotgun (WGS) entry which is preliminary data.</text>
</comment>
<dbReference type="InterPro" id="IPR041413">
    <property type="entry name" value="MLTR_LBD"/>
</dbReference>
<evidence type="ECO:0000313" key="4">
    <source>
        <dbReference type="Proteomes" id="UP001500037"/>
    </source>
</evidence>
<dbReference type="PANTHER" id="PTHR35010">
    <property type="entry name" value="BLL4672 PROTEIN-RELATED"/>
    <property type="match status" value="1"/>
</dbReference>
<dbReference type="RefSeq" id="WP_344438024.1">
    <property type="nucleotide sequence ID" value="NZ_BAAALF010000002.1"/>
</dbReference>
<feature type="compositionally biased region" description="Low complexity" evidence="1">
    <location>
        <begin position="20"/>
        <end position="43"/>
    </location>
</feature>
<proteinExistence type="predicted"/>
<dbReference type="PANTHER" id="PTHR35010:SF2">
    <property type="entry name" value="BLL4672 PROTEIN"/>
    <property type="match status" value="1"/>
</dbReference>
<reference evidence="4" key="1">
    <citation type="journal article" date="2019" name="Int. J. Syst. Evol. Microbiol.">
        <title>The Global Catalogue of Microorganisms (GCM) 10K type strain sequencing project: providing services to taxonomists for standard genome sequencing and annotation.</title>
        <authorList>
            <consortium name="The Broad Institute Genomics Platform"/>
            <consortium name="The Broad Institute Genome Sequencing Center for Infectious Disease"/>
            <person name="Wu L."/>
            <person name="Ma J."/>
        </authorList>
    </citation>
    <scope>NUCLEOTIDE SEQUENCE [LARGE SCALE GENOMIC DNA]</scope>
    <source>
        <strain evidence="4">JCM 13004</strain>
    </source>
</reference>
<protein>
    <submittedName>
        <fullName evidence="3">Helix-turn-helix transcriptional regulator</fullName>
    </submittedName>
</protein>
<sequence>MTVPQTPTAPPTHPAPPTTAPATAPTAAPATTPTTAVAPAATTAQARRTELAAFLKACRARVTPQDVGLPPGPRRRTPGLRREEVAQLAGVGVTWYTWLEQGRPINASEQVMTAVARALLLDTVEHGHLLRLAGLQVALEPLLCPTVDPAMRVILDGLTPMPAAICNSRYDVLASNPAYDALFPGVIRGSAPDGRRNSMWCAFTVPDCCNPFLNREQEFPRMVGVLRASYGRHVGEPLWEAYIRDLSRASPRFRELWDRQRVAPATTVLKVFRHAGVGEIRVNASYLTMPGAPELYMVVYTPRTARDREHLEWVTAHPRAAVTDHEHD</sequence>
<dbReference type="InterPro" id="IPR010982">
    <property type="entry name" value="Lambda_DNA-bd_dom_sf"/>
</dbReference>
<feature type="domain" description="MmyB-like transcription regulator ligand binding" evidence="2">
    <location>
        <begin position="147"/>
        <end position="308"/>
    </location>
</feature>